<dbReference type="Proteomes" id="UP001059934">
    <property type="component" value="Chromosome"/>
</dbReference>
<proteinExistence type="predicted"/>
<name>A0ABY5TQD8_9GAMM</name>
<accession>A0ABY5TQD8</accession>
<evidence type="ECO:0000313" key="2">
    <source>
        <dbReference type="Proteomes" id="UP001059934"/>
    </source>
</evidence>
<evidence type="ECO:0008006" key="3">
    <source>
        <dbReference type="Google" id="ProtNLM"/>
    </source>
</evidence>
<reference evidence="1" key="1">
    <citation type="submission" date="2022-08" db="EMBL/GenBank/DDBJ databases">
        <title>Catabolic pathway analysis in culturable SAR92 clade bacteria reveals their overlooked roles in DMSP degradation in coastal seas.</title>
        <authorList>
            <person name="He X."/>
            <person name="Zhang X."/>
            <person name="Zhang Y."/>
        </authorList>
    </citation>
    <scope>NUCLEOTIDE SEQUENCE</scope>
    <source>
        <strain evidence="1">H455</strain>
    </source>
</reference>
<dbReference type="EMBL" id="CP103416">
    <property type="protein sequence ID" value="UVW36042.1"/>
    <property type="molecule type" value="Genomic_DNA"/>
</dbReference>
<evidence type="ECO:0000313" key="1">
    <source>
        <dbReference type="EMBL" id="UVW36042.1"/>
    </source>
</evidence>
<protein>
    <recommendedName>
        <fullName evidence="3">PilZ domain-containing protein</fullName>
    </recommendedName>
</protein>
<sequence>MASRRSLMPSTEQCLVEIYLADKQIAMCPVNNIGVAGLGIDSCPETLHSGMFLKIIVAAPDSARLLYPDMNALVIWTDDQQAGLMWAGRGDSTEAGQSVWPA</sequence>
<keyword evidence="2" id="KW-1185">Reference proteome</keyword>
<gene>
    <name evidence="1" type="ORF">NYF23_05385</name>
</gene>
<organism evidence="1 2">
    <name type="scientific">SAR92 clade bacterium H455</name>
    <dbReference type="NCBI Taxonomy" id="2974818"/>
    <lineage>
        <taxon>Bacteria</taxon>
        <taxon>Pseudomonadati</taxon>
        <taxon>Pseudomonadota</taxon>
        <taxon>Gammaproteobacteria</taxon>
        <taxon>Cellvibrionales</taxon>
        <taxon>Porticoccaceae</taxon>
        <taxon>SAR92 clade</taxon>
    </lineage>
</organism>